<sequence length="95" mass="10423">MYMSGELIAVIGLGVTMLTALAGGFGWVVHRIDRVESRIDRVDAKVDRVDARIDRVDARIDTLSDKIDALGGELTELKVEVARWTGPKSPFIAAR</sequence>
<dbReference type="AlphaFoldDB" id="A0A371NXV2"/>
<gene>
    <name evidence="2" type="ORF">DY023_04385</name>
</gene>
<proteinExistence type="predicted"/>
<dbReference type="OrthoDB" id="5073812at2"/>
<organism evidence="2 3">
    <name type="scientific">Microbacterium bovistercoris</name>
    <dbReference type="NCBI Taxonomy" id="2293570"/>
    <lineage>
        <taxon>Bacteria</taxon>
        <taxon>Bacillati</taxon>
        <taxon>Actinomycetota</taxon>
        <taxon>Actinomycetes</taxon>
        <taxon>Micrococcales</taxon>
        <taxon>Microbacteriaceae</taxon>
        <taxon>Microbacterium</taxon>
    </lineage>
</organism>
<dbReference type="Proteomes" id="UP000262172">
    <property type="component" value="Unassembled WGS sequence"/>
</dbReference>
<keyword evidence="1" id="KW-0175">Coiled coil</keyword>
<evidence type="ECO:0000313" key="3">
    <source>
        <dbReference type="Proteomes" id="UP000262172"/>
    </source>
</evidence>
<keyword evidence="3" id="KW-1185">Reference proteome</keyword>
<protein>
    <recommendedName>
        <fullName evidence="4">Response regulator</fullName>
    </recommendedName>
</protein>
<feature type="coiled-coil region" evidence="1">
    <location>
        <begin position="32"/>
        <end position="80"/>
    </location>
</feature>
<evidence type="ECO:0000313" key="2">
    <source>
        <dbReference type="EMBL" id="REJ07233.1"/>
    </source>
</evidence>
<reference evidence="2 3" key="1">
    <citation type="submission" date="2018-08" db="EMBL/GenBank/DDBJ databases">
        <title>Isolation, diversity and antifungal activity of Actinobacteria from cow dung.</title>
        <authorList>
            <person name="Ling L."/>
        </authorList>
    </citation>
    <scope>NUCLEOTIDE SEQUENCE [LARGE SCALE GENOMIC DNA]</scope>
    <source>
        <strain evidence="2 3">NEAU-LLE</strain>
    </source>
</reference>
<name>A0A371NXV2_9MICO</name>
<dbReference type="Gene3D" id="1.20.1270.70">
    <property type="entry name" value="Designed single chain three-helix bundle"/>
    <property type="match status" value="1"/>
</dbReference>
<evidence type="ECO:0008006" key="4">
    <source>
        <dbReference type="Google" id="ProtNLM"/>
    </source>
</evidence>
<accession>A0A371NXV2</accession>
<dbReference type="RefSeq" id="WP_116241127.1">
    <property type="nucleotide sequence ID" value="NZ_QUAB01000018.1"/>
</dbReference>
<dbReference type="EMBL" id="QUAB01000018">
    <property type="protein sequence ID" value="REJ07233.1"/>
    <property type="molecule type" value="Genomic_DNA"/>
</dbReference>
<evidence type="ECO:0000256" key="1">
    <source>
        <dbReference type="SAM" id="Coils"/>
    </source>
</evidence>
<comment type="caution">
    <text evidence="2">The sequence shown here is derived from an EMBL/GenBank/DDBJ whole genome shotgun (WGS) entry which is preliminary data.</text>
</comment>